<protein>
    <submittedName>
        <fullName evidence="1">Putative Predicted nucleotidyltransferase</fullName>
    </submittedName>
</protein>
<dbReference type="AlphaFoldDB" id="A0A2N9JE33"/>
<dbReference type="KEGG" id="mgg:MPLG2_1366"/>
<dbReference type="Proteomes" id="UP000238164">
    <property type="component" value="Chromosome 1"/>
</dbReference>
<dbReference type="Gene3D" id="3.30.460.40">
    <property type="match status" value="1"/>
</dbReference>
<proteinExistence type="predicted"/>
<accession>A0A2N9JE33</accession>
<dbReference type="RefSeq" id="WP_105185400.1">
    <property type="nucleotide sequence ID" value="NZ_BAAAGO010000030.1"/>
</dbReference>
<keyword evidence="1" id="KW-0808">Transferase</keyword>
<organism evidence="1 2">
    <name type="scientific">Micropruina glycogenica</name>
    <dbReference type="NCBI Taxonomy" id="75385"/>
    <lineage>
        <taxon>Bacteria</taxon>
        <taxon>Bacillati</taxon>
        <taxon>Actinomycetota</taxon>
        <taxon>Actinomycetes</taxon>
        <taxon>Propionibacteriales</taxon>
        <taxon>Nocardioidaceae</taxon>
        <taxon>Micropruina</taxon>
    </lineage>
</organism>
<evidence type="ECO:0000313" key="2">
    <source>
        <dbReference type="Proteomes" id="UP000238164"/>
    </source>
</evidence>
<keyword evidence="2" id="KW-1185">Reference proteome</keyword>
<reference evidence="1 2" key="1">
    <citation type="submission" date="2018-02" db="EMBL/GenBank/DDBJ databases">
        <authorList>
            <person name="Cohen D.B."/>
            <person name="Kent A.D."/>
        </authorList>
    </citation>
    <scope>NUCLEOTIDE SEQUENCE [LARGE SCALE GENOMIC DNA]</scope>
    <source>
        <strain evidence="1">1</strain>
    </source>
</reference>
<dbReference type="OrthoDB" id="4829960at2"/>
<gene>
    <name evidence="1" type="ORF">MPLG2_1366</name>
</gene>
<evidence type="ECO:0000313" key="1">
    <source>
        <dbReference type="EMBL" id="SPD86402.1"/>
    </source>
</evidence>
<dbReference type="EMBL" id="LT985188">
    <property type="protein sequence ID" value="SPD86402.1"/>
    <property type="molecule type" value="Genomic_DNA"/>
</dbReference>
<name>A0A2N9JE33_9ACTN</name>
<sequence>MRTFAPLAERDLPVPGELLDALVDALGPPGRWVLIGATARDLALILGGVTLPRRATNDVDIAVAAHDAGDFDALLATIGEPTRAWQRRRLLGQQVDVVPFGELEREGDVVIHESSLSVLGCAEAAANADLVTLPSGRLLPVAPLELMAVLKLIAFAGRHPAETKDADDLLTVLRAASEGIYGDETWDDERAMAATDFDHELAGAHRLGRRGIACFIPDRALRVHQVAKQVHPALRLAWRGAHEGLLKAWLAGLRAGGPDAVEGTSG</sequence>
<dbReference type="GO" id="GO:0016740">
    <property type="term" value="F:transferase activity"/>
    <property type="evidence" value="ECO:0007669"/>
    <property type="project" value="UniProtKB-KW"/>
</dbReference>